<proteinExistence type="predicted"/>
<gene>
    <name evidence="2" type="ORF">GOODEAATRI_020247</name>
</gene>
<dbReference type="Proteomes" id="UP001476798">
    <property type="component" value="Unassembled WGS sequence"/>
</dbReference>
<evidence type="ECO:0000256" key="1">
    <source>
        <dbReference type="SAM" id="MobiDB-lite"/>
    </source>
</evidence>
<name>A0ABV0PQL2_9TELE</name>
<evidence type="ECO:0000313" key="2">
    <source>
        <dbReference type="EMBL" id="MEQ2185637.1"/>
    </source>
</evidence>
<feature type="region of interest" description="Disordered" evidence="1">
    <location>
        <begin position="72"/>
        <end position="92"/>
    </location>
</feature>
<keyword evidence="3" id="KW-1185">Reference proteome</keyword>
<sequence>MHRDYMGNDRLTYLDDDQLCRPCTGFTMENHSGILPVTMDQVNSFTHVVVRMFASCCNWLCMDSADVDPSGGTDRRHHSYTNSAFSSQPSPPEPACKACGGSFDAPARKVTPPACCSQIPDGFRQEGFLLIVAYVELVPSLGVAMNDKELKLASDIFL</sequence>
<accession>A0ABV0PQL2</accession>
<evidence type="ECO:0000313" key="3">
    <source>
        <dbReference type="Proteomes" id="UP001476798"/>
    </source>
</evidence>
<organism evidence="2 3">
    <name type="scientific">Goodea atripinnis</name>
    <dbReference type="NCBI Taxonomy" id="208336"/>
    <lineage>
        <taxon>Eukaryota</taxon>
        <taxon>Metazoa</taxon>
        <taxon>Chordata</taxon>
        <taxon>Craniata</taxon>
        <taxon>Vertebrata</taxon>
        <taxon>Euteleostomi</taxon>
        <taxon>Actinopterygii</taxon>
        <taxon>Neopterygii</taxon>
        <taxon>Teleostei</taxon>
        <taxon>Neoteleostei</taxon>
        <taxon>Acanthomorphata</taxon>
        <taxon>Ovalentaria</taxon>
        <taxon>Atherinomorphae</taxon>
        <taxon>Cyprinodontiformes</taxon>
        <taxon>Goodeidae</taxon>
        <taxon>Goodea</taxon>
    </lineage>
</organism>
<protein>
    <submittedName>
        <fullName evidence="2">Uncharacterized protein</fullName>
    </submittedName>
</protein>
<dbReference type="EMBL" id="JAHRIO010081835">
    <property type="protein sequence ID" value="MEQ2185637.1"/>
    <property type="molecule type" value="Genomic_DNA"/>
</dbReference>
<comment type="caution">
    <text evidence="2">The sequence shown here is derived from an EMBL/GenBank/DDBJ whole genome shotgun (WGS) entry which is preliminary data.</text>
</comment>
<reference evidence="2 3" key="1">
    <citation type="submission" date="2021-06" db="EMBL/GenBank/DDBJ databases">
        <authorList>
            <person name="Palmer J.M."/>
        </authorList>
    </citation>
    <scope>NUCLEOTIDE SEQUENCE [LARGE SCALE GENOMIC DNA]</scope>
    <source>
        <strain evidence="2 3">GA_2019</strain>
        <tissue evidence="2">Muscle</tissue>
    </source>
</reference>